<feature type="coiled-coil region" evidence="6">
    <location>
        <begin position="656"/>
        <end position="690"/>
    </location>
</feature>
<evidence type="ECO:0000256" key="3">
    <source>
        <dbReference type="ARBA" id="ARBA00022679"/>
    </source>
</evidence>
<evidence type="ECO:0000256" key="5">
    <source>
        <dbReference type="ARBA" id="ARBA00047942"/>
    </source>
</evidence>
<dbReference type="PROSITE" id="PS00092">
    <property type="entry name" value="N6_MTASE"/>
    <property type="match status" value="1"/>
</dbReference>
<proteinExistence type="predicted"/>
<name>A0A4R7DUZ5_9FIRM</name>
<dbReference type="PANTHER" id="PTHR33841:SF1">
    <property type="entry name" value="DNA METHYLTRANSFERASE A"/>
    <property type="match status" value="1"/>
</dbReference>
<dbReference type="InterPro" id="IPR002052">
    <property type="entry name" value="DNA_methylase_N6_adenine_CS"/>
</dbReference>
<keyword evidence="6" id="KW-0175">Coiled coil</keyword>
<reference evidence="8 9" key="1">
    <citation type="submission" date="2019-03" db="EMBL/GenBank/DDBJ databases">
        <title>Deep subsurface shale carbon reservoir microbial communities from Ohio and West Virginia, USA.</title>
        <authorList>
            <person name="Wrighton K."/>
        </authorList>
    </citation>
    <scope>NUCLEOTIDE SEQUENCE [LARGE SCALE GENOMIC DNA]</scope>
    <source>
        <strain evidence="8 9">UTICA-S4D12</strain>
    </source>
</reference>
<dbReference type="Gene3D" id="3.40.50.150">
    <property type="entry name" value="Vaccinia Virus protein VP39"/>
    <property type="match status" value="2"/>
</dbReference>
<keyword evidence="4" id="KW-0949">S-adenosyl-L-methionine</keyword>
<dbReference type="SUPFAM" id="SSF53335">
    <property type="entry name" value="S-adenosyl-L-methionine-dependent methyltransferases"/>
    <property type="match status" value="1"/>
</dbReference>
<evidence type="ECO:0000256" key="4">
    <source>
        <dbReference type="ARBA" id="ARBA00022691"/>
    </source>
</evidence>
<dbReference type="GO" id="GO:0032259">
    <property type="term" value="P:methylation"/>
    <property type="evidence" value="ECO:0007669"/>
    <property type="project" value="UniProtKB-KW"/>
</dbReference>
<keyword evidence="2 8" id="KW-0489">Methyltransferase</keyword>
<dbReference type="Pfam" id="PF07669">
    <property type="entry name" value="Eco57I"/>
    <property type="match status" value="1"/>
</dbReference>
<dbReference type="EC" id="2.1.1.72" evidence="1"/>
<dbReference type="PANTHER" id="PTHR33841">
    <property type="entry name" value="DNA METHYLTRANSFERASE YEEA-RELATED"/>
    <property type="match status" value="1"/>
</dbReference>
<evidence type="ECO:0000259" key="7">
    <source>
        <dbReference type="Pfam" id="PF07669"/>
    </source>
</evidence>
<evidence type="ECO:0000256" key="6">
    <source>
        <dbReference type="SAM" id="Coils"/>
    </source>
</evidence>
<evidence type="ECO:0000256" key="2">
    <source>
        <dbReference type="ARBA" id="ARBA00022603"/>
    </source>
</evidence>
<gene>
    <name evidence="8" type="ORF">BY453_1402</name>
</gene>
<comment type="caution">
    <text evidence="8">The sequence shown here is derived from an EMBL/GenBank/DDBJ whole genome shotgun (WGS) entry which is preliminary data.</text>
</comment>
<dbReference type="InterPro" id="IPR050953">
    <property type="entry name" value="N4_N6_ade-DNA_methylase"/>
</dbReference>
<comment type="catalytic activity">
    <reaction evidence="5">
        <text>a 2'-deoxyadenosine in DNA + S-adenosyl-L-methionine = an N(6)-methyl-2'-deoxyadenosine in DNA + S-adenosyl-L-homocysteine + H(+)</text>
        <dbReference type="Rhea" id="RHEA:15197"/>
        <dbReference type="Rhea" id="RHEA-COMP:12418"/>
        <dbReference type="Rhea" id="RHEA-COMP:12419"/>
        <dbReference type="ChEBI" id="CHEBI:15378"/>
        <dbReference type="ChEBI" id="CHEBI:57856"/>
        <dbReference type="ChEBI" id="CHEBI:59789"/>
        <dbReference type="ChEBI" id="CHEBI:90615"/>
        <dbReference type="ChEBI" id="CHEBI:90616"/>
        <dbReference type="EC" id="2.1.1.72"/>
    </reaction>
</comment>
<dbReference type="RefSeq" id="WP_089723411.1">
    <property type="nucleotide sequence ID" value="NZ_FNGB01000059.1"/>
</dbReference>
<protein>
    <recommendedName>
        <fullName evidence="1">site-specific DNA-methyltransferase (adenine-specific)</fullName>
        <ecNumber evidence="1">2.1.1.72</ecNumber>
    </recommendedName>
</protein>
<dbReference type="InterPro" id="IPR029063">
    <property type="entry name" value="SAM-dependent_MTases_sf"/>
</dbReference>
<sequence length="1115" mass="131397">MRKAEAMRIINNTLKNKFNKENFKELSSNLFTNLNFKNERPIQSQNIVKSFRDGINSYEKIADFKNNGKEISVLTVELKKETSLDRARTMQRNFVAHHLDNTDTGRIIDAALVAFYHKNLDYWRLSFVKLDKKLKFDQENGGVNIAKELTPAKRYSFLVGEEEPTHTAEQQLLPLLKKETMPTLENIEEAFKIEKVTEEFFDKYKNHFIDLKEELEELVKKDQKIKKEFAYQNIHIVNFAKRIMSQLVFLYFIQKKGWLGVSKNKFWGSGPRNFMRKLFEKDIANYDNFFNDILEPLFYEGLAIKRENDFYSKLNCKIPFLNGGLFEPLKNYDWKETDILLDNEVFKNILDTFDLYNFTVREDEPLEKEVAVDPEMLGHVFEKLLDVEDRKAKGAFYTPREIVHYMCQESIINHIKTELKGIKKENIEGLIKFGDLAIENDKAKIKGENNIDYKMPKEIRDNAKEIDNILKDIKVCDPAIGSGAFPVGIMKEIVKTRKVLGNYIKEFNRNSYELKRHAIQESIYGVDIDSGAVDIAKLRLWLSLVVDEDDIDNIKPLPNLDYKIMQGNSLVDEFMGINLDYEFDKHQKDYIKKDKEKKLKSEFEYTNRILVDKEHKMNELINDLNVANDLYLKASNRKDKKILKNRINDRITEIFEEELKEQREEYFKELERIDKQAERLNDNSDSFRDKEINKLNKKFDFDLDKVESQFKEYTTGNKEKPFFLWKVYFADVFKNNGGFDIIIANPPYVGEKGNKEIFQDIHSSSLGKYYQTKMDLFYFFFHLSINIATKNGTINFITTNYFLTADGAKKLRKDFKDRTTVKKMINFNELKIFSSAKGQHNIITLLSKTKKKNYISENCITMRKGEGNPNIIQKIVNGRDKKTNYYEVSQKNLFESKENYIRIRGLYKDPLQRILSKMKNNTKKLGDICNINQGLRTGADRATNRYINKYNLDVENGKGIFVLTKEEYEELSKKLTDFEKDRFLPLFKNSDIYRYYTSKNSDYYFLNLACPRDKNIEPNKIKNIIEYLKPFKPVLSNRNETANGVMKAINEGIWWLISVRRKLDFKQEKIVCPQRSKTNVFGYNNTNWNSSADVYYITKKENTNLELKYILTIYI</sequence>
<dbReference type="PRINTS" id="PR00507">
    <property type="entry name" value="N12N6MTFRASE"/>
</dbReference>
<accession>A0A4R7DUZ5</accession>
<evidence type="ECO:0000313" key="9">
    <source>
        <dbReference type="Proteomes" id="UP000295758"/>
    </source>
</evidence>
<dbReference type="Proteomes" id="UP000295758">
    <property type="component" value="Unassembled WGS sequence"/>
</dbReference>
<feature type="coiled-coil region" evidence="6">
    <location>
        <begin position="201"/>
        <end position="228"/>
    </location>
</feature>
<evidence type="ECO:0000256" key="1">
    <source>
        <dbReference type="ARBA" id="ARBA00011900"/>
    </source>
</evidence>
<keyword evidence="3" id="KW-0808">Transferase</keyword>
<organism evidence="8 9">
    <name type="scientific">Halanaerobium congolense</name>
    <dbReference type="NCBI Taxonomy" id="54121"/>
    <lineage>
        <taxon>Bacteria</taxon>
        <taxon>Bacillati</taxon>
        <taxon>Bacillota</taxon>
        <taxon>Clostridia</taxon>
        <taxon>Halanaerobiales</taxon>
        <taxon>Halanaerobiaceae</taxon>
        <taxon>Halanaerobium</taxon>
    </lineage>
</organism>
<dbReference type="AlphaFoldDB" id="A0A4R7DUZ5"/>
<dbReference type="GO" id="GO:0009007">
    <property type="term" value="F:site-specific DNA-methyltransferase (adenine-specific) activity"/>
    <property type="evidence" value="ECO:0007669"/>
    <property type="project" value="UniProtKB-EC"/>
</dbReference>
<dbReference type="GO" id="GO:0006304">
    <property type="term" value="P:DNA modification"/>
    <property type="evidence" value="ECO:0007669"/>
    <property type="project" value="InterPro"/>
</dbReference>
<dbReference type="EMBL" id="SOAA01000040">
    <property type="protein sequence ID" value="TDS26049.1"/>
    <property type="molecule type" value="Genomic_DNA"/>
</dbReference>
<feature type="domain" description="Type II methyltransferase M.TaqI-like" evidence="7">
    <location>
        <begin position="521"/>
        <end position="833"/>
    </location>
</feature>
<evidence type="ECO:0000313" key="8">
    <source>
        <dbReference type="EMBL" id="TDS26049.1"/>
    </source>
</evidence>
<dbReference type="InterPro" id="IPR011639">
    <property type="entry name" value="MethylTrfase_TaqI-like_dom"/>
</dbReference>
<dbReference type="GO" id="GO:0003676">
    <property type="term" value="F:nucleic acid binding"/>
    <property type="evidence" value="ECO:0007669"/>
    <property type="project" value="InterPro"/>
</dbReference>